<feature type="compositionally biased region" description="Polar residues" evidence="1">
    <location>
        <begin position="14"/>
        <end position="26"/>
    </location>
</feature>
<dbReference type="RefSeq" id="XP_067544588.1">
    <property type="nucleotide sequence ID" value="XM_067689114.1"/>
</dbReference>
<gene>
    <name evidence="2" type="ORF">NEDG_01696</name>
</gene>
<dbReference type="AlphaFoldDB" id="A0A177EDS4"/>
<feature type="region of interest" description="Disordered" evidence="1">
    <location>
        <begin position="1"/>
        <end position="26"/>
    </location>
</feature>
<sequence>MDDILQELARTESVVATETSKTAKPPRTNTERLFTEIDQVLSRVHASHTLRLAQALLTDSSPPSLPMSSLNKVQVAVEKGKKELEEQCMRGGSDLSEENLHRALGELADLAELAE</sequence>
<evidence type="ECO:0000313" key="2">
    <source>
        <dbReference type="EMBL" id="OAG30113.1"/>
    </source>
</evidence>
<name>A0A177EDS4_9MICR</name>
<keyword evidence="3" id="KW-1185">Reference proteome</keyword>
<evidence type="ECO:0000313" key="3">
    <source>
        <dbReference type="Proteomes" id="UP000185944"/>
    </source>
</evidence>
<dbReference type="Proteomes" id="UP000185944">
    <property type="component" value="Unassembled WGS sequence"/>
</dbReference>
<dbReference type="VEuPathDB" id="MicrosporidiaDB:NEDG_01696"/>
<dbReference type="EMBL" id="LTDL01000037">
    <property type="protein sequence ID" value="OAG30113.1"/>
    <property type="molecule type" value="Genomic_DNA"/>
</dbReference>
<reference evidence="2 3" key="1">
    <citation type="submission" date="2016-02" db="EMBL/GenBank/DDBJ databases">
        <title>Discovery of a natural microsporidian pathogen with a broad tissue tropism in Caenorhabditis elegans.</title>
        <authorList>
            <person name="Luallen R.J."/>
            <person name="Reinke A.W."/>
            <person name="Tong L."/>
            <person name="Botts M.R."/>
            <person name="Felix M.-A."/>
            <person name="Troemel E.R."/>
        </authorList>
    </citation>
    <scope>NUCLEOTIDE SEQUENCE [LARGE SCALE GENOMIC DNA]</scope>
    <source>
        <strain evidence="2 3">JUm2807</strain>
    </source>
</reference>
<protein>
    <submittedName>
        <fullName evidence="2">Uncharacterized protein</fullName>
    </submittedName>
</protein>
<proteinExistence type="predicted"/>
<evidence type="ECO:0000256" key="1">
    <source>
        <dbReference type="SAM" id="MobiDB-lite"/>
    </source>
</evidence>
<accession>A0A177EDS4</accession>
<dbReference type="GeneID" id="93648046"/>
<comment type="caution">
    <text evidence="2">The sequence shown here is derived from an EMBL/GenBank/DDBJ whole genome shotgun (WGS) entry which is preliminary data.</text>
</comment>
<organism evidence="2 3">
    <name type="scientific">Nematocida displodere</name>
    <dbReference type="NCBI Taxonomy" id="1805483"/>
    <lineage>
        <taxon>Eukaryota</taxon>
        <taxon>Fungi</taxon>
        <taxon>Fungi incertae sedis</taxon>
        <taxon>Microsporidia</taxon>
        <taxon>Nematocida</taxon>
    </lineage>
</organism>